<dbReference type="RefSeq" id="WP_056988027.1">
    <property type="nucleotide sequence ID" value="NZ_JQBK01000007.1"/>
</dbReference>
<dbReference type="Proteomes" id="UP000051491">
    <property type="component" value="Unassembled WGS sequence"/>
</dbReference>
<comment type="caution">
    <text evidence="3">The sequence shown here is derived from an EMBL/GenBank/DDBJ whole genome shotgun (WGS) entry which is preliminary data.</text>
</comment>
<evidence type="ECO:0000313" key="4">
    <source>
        <dbReference type="Proteomes" id="UP000051491"/>
    </source>
</evidence>
<dbReference type="PATRIC" id="fig|89059.3.peg.2044"/>
<accession>A0A0R2KH00</accession>
<feature type="region of interest" description="Disordered" evidence="1">
    <location>
        <begin position="152"/>
        <end position="171"/>
    </location>
</feature>
<feature type="compositionally biased region" description="Polar residues" evidence="1">
    <location>
        <begin position="157"/>
        <end position="171"/>
    </location>
</feature>
<protein>
    <submittedName>
        <fullName evidence="3">LysM-domain containing protein autolysin</fullName>
    </submittedName>
</protein>
<dbReference type="InterPro" id="IPR018392">
    <property type="entry name" value="LysM"/>
</dbReference>
<organism evidence="3 4">
    <name type="scientific">Ligilactobacillus acidipiscis</name>
    <dbReference type="NCBI Taxonomy" id="89059"/>
    <lineage>
        <taxon>Bacteria</taxon>
        <taxon>Bacillati</taxon>
        <taxon>Bacillota</taxon>
        <taxon>Bacilli</taxon>
        <taxon>Lactobacillales</taxon>
        <taxon>Lactobacillaceae</taxon>
        <taxon>Ligilactobacillus</taxon>
    </lineage>
</organism>
<dbReference type="Gene3D" id="3.10.350.10">
    <property type="entry name" value="LysM domain"/>
    <property type="match status" value="1"/>
</dbReference>
<dbReference type="CDD" id="cd00118">
    <property type="entry name" value="LysM"/>
    <property type="match status" value="1"/>
</dbReference>
<dbReference type="EMBL" id="JQBK01000007">
    <property type="protein sequence ID" value="KRN87126.1"/>
    <property type="molecule type" value="Genomic_DNA"/>
</dbReference>
<evidence type="ECO:0000313" key="3">
    <source>
        <dbReference type="EMBL" id="KRN87126.1"/>
    </source>
</evidence>
<dbReference type="SMART" id="SM00257">
    <property type="entry name" value="LysM"/>
    <property type="match status" value="1"/>
</dbReference>
<evidence type="ECO:0000256" key="1">
    <source>
        <dbReference type="SAM" id="MobiDB-lite"/>
    </source>
</evidence>
<feature type="domain" description="LysM" evidence="2">
    <location>
        <begin position="111"/>
        <end position="154"/>
    </location>
</feature>
<dbReference type="PROSITE" id="PS51782">
    <property type="entry name" value="LYSM"/>
    <property type="match status" value="1"/>
</dbReference>
<dbReference type="AlphaFoldDB" id="A0A0R2KH00"/>
<dbReference type="SUPFAM" id="SSF54106">
    <property type="entry name" value="LysM domain"/>
    <property type="match status" value="1"/>
</dbReference>
<proteinExistence type="predicted"/>
<name>A0A0R2KH00_9LACO</name>
<dbReference type="OrthoDB" id="2307551at2"/>
<evidence type="ECO:0000259" key="2">
    <source>
        <dbReference type="PROSITE" id="PS51782"/>
    </source>
</evidence>
<feature type="region of interest" description="Disordered" evidence="1">
    <location>
        <begin position="73"/>
        <end position="102"/>
    </location>
</feature>
<feature type="compositionally biased region" description="Low complexity" evidence="1">
    <location>
        <begin position="89"/>
        <end position="102"/>
    </location>
</feature>
<dbReference type="InterPro" id="IPR036779">
    <property type="entry name" value="LysM_dom_sf"/>
</dbReference>
<dbReference type="STRING" id="89059.LAC1533_1597"/>
<sequence>MQKHKKHVHSRRKKTLKKVGWTVLAVVILLAVGSWAWGSTLVQSRVQASFGNNAAYQKKEYDKQRALAKKKYGDTAENTAVVKEKPTAKESSSASKTNSSTKKTASDQKYIYITVKQGEYLSTIANNYNTTVDKLVELNDLESRDISAGVQLKVPANGNTSTGNSADSSGQ</sequence>
<dbReference type="Pfam" id="PF01476">
    <property type="entry name" value="LysM"/>
    <property type="match status" value="1"/>
</dbReference>
<gene>
    <name evidence="3" type="ORF">IV43_GL001928</name>
</gene>
<reference evidence="3 4" key="1">
    <citation type="journal article" date="2015" name="Genome Announc.">
        <title>Expanding the biotechnology potential of lactobacilli through comparative genomics of 213 strains and associated genera.</title>
        <authorList>
            <person name="Sun Z."/>
            <person name="Harris H.M."/>
            <person name="McCann A."/>
            <person name="Guo C."/>
            <person name="Argimon S."/>
            <person name="Zhang W."/>
            <person name="Yang X."/>
            <person name="Jeffery I.B."/>
            <person name="Cooney J.C."/>
            <person name="Kagawa T.F."/>
            <person name="Liu W."/>
            <person name="Song Y."/>
            <person name="Salvetti E."/>
            <person name="Wrobel A."/>
            <person name="Rasinkangas P."/>
            <person name="Parkhill J."/>
            <person name="Rea M.C."/>
            <person name="O'Sullivan O."/>
            <person name="Ritari J."/>
            <person name="Douillard F.P."/>
            <person name="Paul Ross R."/>
            <person name="Yang R."/>
            <person name="Briner A.E."/>
            <person name="Felis G.E."/>
            <person name="de Vos W.M."/>
            <person name="Barrangou R."/>
            <person name="Klaenhammer T.R."/>
            <person name="Caufield P.W."/>
            <person name="Cui Y."/>
            <person name="Zhang H."/>
            <person name="O'Toole P.W."/>
        </authorList>
    </citation>
    <scope>NUCLEOTIDE SEQUENCE [LARGE SCALE GENOMIC DNA]</scope>
    <source>
        <strain evidence="3 4">DSM 15353</strain>
    </source>
</reference>